<sequence length="147" mass="16470">MRLGLMIGGAVALVPWVLYVSLTLPVQYEAHNWRYTWVGFDLFLAALMALTAYCGWRRKQVVMLLSFATGVLLACDAWFDVMTAAAAERGESLLSAGLLEWPLAFVMIAGSLRLLRVAALRSYRLDEGDSLWNLSIPAAWVERTHRH</sequence>
<organism evidence="2 3">
    <name type="scientific">Dermacoccus profundi</name>
    <dbReference type="NCBI Taxonomy" id="322602"/>
    <lineage>
        <taxon>Bacteria</taxon>
        <taxon>Bacillati</taxon>
        <taxon>Actinomycetota</taxon>
        <taxon>Actinomycetes</taxon>
        <taxon>Micrococcales</taxon>
        <taxon>Dermacoccaceae</taxon>
        <taxon>Dermacoccus</taxon>
    </lineage>
</organism>
<name>A0ABP4P5K7_9MICO</name>
<keyword evidence="1" id="KW-0472">Membrane</keyword>
<reference evidence="3" key="1">
    <citation type="journal article" date="2019" name="Int. J. Syst. Evol. Microbiol.">
        <title>The Global Catalogue of Microorganisms (GCM) 10K type strain sequencing project: providing services to taxonomists for standard genome sequencing and annotation.</title>
        <authorList>
            <consortium name="The Broad Institute Genomics Platform"/>
            <consortium name="The Broad Institute Genome Sequencing Center for Infectious Disease"/>
            <person name="Wu L."/>
            <person name="Ma J."/>
        </authorList>
    </citation>
    <scope>NUCLEOTIDE SEQUENCE [LARGE SCALE GENOMIC DNA]</scope>
    <source>
        <strain evidence="3">JCM 14589</strain>
    </source>
</reference>
<evidence type="ECO:0008006" key="4">
    <source>
        <dbReference type="Google" id="ProtNLM"/>
    </source>
</evidence>
<keyword evidence="3" id="KW-1185">Reference proteome</keyword>
<proteinExistence type="predicted"/>
<keyword evidence="1" id="KW-1133">Transmembrane helix</keyword>
<feature type="transmembrane region" description="Helical" evidence="1">
    <location>
        <begin position="61"/>
        <end position="81"/>
    </location>
</feature>
<dbReference type="RefSeq" id="WP_206609405.1">
    <property type="nucleotide sequence ID" value="NZ_BAAANW010000015.1"/>
</dbReference>
<dbReference type="Proteomes" id="UP001500350">
    <property type="component" value="Unassembled WGS sequence"/>
</dbReference>
<protein>
    <recommendedName>
        <fullName evidence="4">Lycopene cyclase domain-containing protein</fullName>
    </recommendedName>
</protein>
<evidence type="ECO:0000313" key="3">
    <source>
        <dbReference type="Proteomes" id="UP001500350"/>
    </source>
</evidence>
<dbReference type="EMBL" id="BAAANW010000015">
    <property type="protein sequence ID" value="GAA1572254.1"/>
    <property type="molecule type" value="Genomic_DNA"/>
</dbReference>
<comment type="caution">
    <text evidence="2">The sequence shown here is derived from an EMBL/GenBank/DDBJ whole genome shotgun (WGS) entry which is preliminary data.</text>
</comment>
<evidence type="ECO:0000313" key="2">
    <source>
        <dbReference type="EMBL" id="GAA1572254.1"/>
    </source>
</evidence>
<evidence type="ECO:0000256" key="1">
    <source>
        <dbReference type="SAM" id="Phobius"/>
    </source>
</evidence>
<accession>A0ABP4P5K7</accession>
<keyword evidence="1" id="KW-0812">Transmembrane</keyword>
<feature type="transmembrane region" description="Helical" evidence="1">
    <location>
        <begin position="93"/>
        <end position="115"/>
    </location>
</feature>
<gene>
    <name evidence="2" type="ORF">GCM10009763_20050</name>
</gene>
<feature type="transmembrane region" description="Helical" evidence="1">
    <location>
        <begin position="33"/>
        <end position="54"/>
    </location>
</feature>